<evidence type="ECO:0000313" key="2">
    <source>
        <dbReference type="EMBL" id="KAF2128379.1"/>
    </source>
</evidence>
<protein>
    <submittedName>
        <fullName evidence="2">Uncharacterized protein</fullName>
    </submittedName>
</protein>
<organism evidence="2 3">
    <name type="scientific">Dothidotthia symphoricarpi CBS 119687</name>
    <dbReference type="NCBI Taxonomy" id="1392245"/>
    <lineage>
        <taxon>Eukaryota</taxon>
        <taxon>Fungi</taxon>
        <taxon>Dikarya</taxon>
        <taxon>Ascomycota</taxon>
        <taxon>Pezizomycotina</taxon>
        <taxon>Dothideomycetes</taxon>
        <taxon>Pleosporomycetidae</taxon>
        <taxon>Pleosporales</taxon>
        <taxon>Dothidotthiaceae</taxon>
        <taxon>Dothidotthia</taxon>
    </lineage>
</organism>
<name>A0A6A6A996_9PLEO</name>
<dbReference type="EMBL" id="ML977508">
    <property type="protein sequence ID" value="KAF2128379.1"/>
    <property type="molecule type" value="Genomic_DNA"/>
</dbReference>
<evidence type="ECO:0000256" key="1">
    <source>
        <dbReference type="SAM" id="MobiDB-lite"/>
    </source>
</evidence>
<evidence type="ECO:0000313" key="3">
    <source>
        <dbReference type="Proteomes" id="UP000799771"/>
    </source>
</evidence>
<accession>A0A6A6A996</accession>
<dbReference type="AlphaFoldDB" id="A0A6A6A996"/>
<proteinExistence type="predicted"/>
<reference evidence="2" key="1">
    <citation type="journal article" date="2020" name="Stud. Mycol.">
        <title>101 Dothideomycetes genomes: a test case for predicting lifestyles and emergence of pathogens.</title>
        <authorList>
            <person name="Haridas S."/>
            <person name="Albert R."/>
            <person name="Binder M."/>
            <person name="Bloem J."/>
            <person name="Labutti K."/>
            <person name="Salamov A."/>
            <person name="Andreopoulos B."/>
            <person name="Baker S."/>
            <person name="Barry K."/>
            <person name="Bills G."/>
            <person name="Bluhm B."/>
            <person name="Cannon C."/>
            <person name="Castanera R."/>
            <person name="Culley D."/>
            <person name="Daum C."/>
            <person name="Ezra D."/>
            <person name="Gonzalez J."/>
            <person name="Henrissat B."/>
            <person name="Kuo A."/>
            <person name="Liang C."/>
            <person name="Lipzen A."/>
            <person name="Lutzoni F."/>
            <person name="Magnuson J."/>
            <person name="Mondo S."/>
            <person name="Nolan M."/>
            <person name="Ohm R."/>
            <person name="Pangilinan J."/>
            <person name="Park H.-J."/>
            <person name="Ramirez L."/>
            <person name="Alfaro M."/>
            <person name="Sun H."/>
            <person name="Tritt A."/>
            <person name="Yoshinaga Y."/>
            <person name="Zwiers L.-H."/>
            <person name="Turgeon B."/>
            <person name="Goodwin S."/>
            <person name="Spatafora J."/>
            <person name="Crous P."/>
            <person name="Grigoriev I."/>
        </authorList>
    </citation>
    <scope>NUCLEOTIDE SEQUENCE</scope>
    <source>
        <strain evidence="2">CBS 119687</strain>
    </source>
</reference>
<dbReference type="GeneID" id="54408725"/>
<sequence length="141" mass="16128">MSRPTTTMDSSLRPTRPPPTSRRNLFHASSRRPHPTVRADTSNIFQQPMEDELVERLPSGDYTVYAPQTAYAHMAMAGNENEGDEAEHDNQMIELYGQKNPHWDAKAVEDEIRAALKRSLREKVASLEDDGWMFQGEKEKK</sequence>
<dbReference type="Proteomes" id="UP000799771">
    <property type="component" value="Unassembled WGS sequence"/>
</dbReference>
<feature type="region of interest" description="Disordered" evidence="1">
    <location>
        <begin position="1"/>
        <end position="41"/>
    </location>
</feature>
<dbReference type="OrthoDB" id="4188844at2759"/>
<keyword evidence="3" id="KW-1185">Reference proteome</keyword>
<gene>
    <name evidence="2" type="ORF">P153DRAFT_367527</name>
</gene>
<dbReference type="RefSeq" id="XP_033522768.1">
    <property type="nucleotide sequence ID" value="XM_033668293.1"/>
</dbReference>